<protein>
    <submittedName>
        <fullName evidence="6">Metallo-beta-lactamase</fullName>
    </submittedName>
</protein>
<dbReference type="SUPFAM" id="SSF56281">
    <property type="entry name" value="Metallo-hydrolase/oxidoreductase"/>
    <property type="match status" value="1"/>
</dbReference>
<dbReference type="CDD" id="cd06262">
    <property type="entry name" value="metallo-hydrolase-like_MBL-fold"/>
    <property type="match status" value="1"/>
</dbReference>
<keyword evidence="7" id="KW-1185">Reference proteome</keyword>
<dbReference type="PANTHER" id="PTHR46233">
    <property type="entry name" value="HYDROXYACYLGLUTATHIONE HYDROLASE GLOC"/>
    <property type="match status" value="1"/>
</dbReference>
<accession>A0A099T2T9</accession>
<comment type="caution">
    <text evidence="6">The sequence shown here is derived from an EMBL/GenBank/DDBJ whole genome shotgun (WGS) entry which is preliminary data.</text>
</comment>
<evidence type="ECO:0000256" key="3">
    <source>
        <dbReference type="ARBA" id="ARBA00022801"/>
    </source>
</evidence>
<evidence type="ECO:0000256" key="4">
    <source>
        <dbReference type="ARBA" id="ARBA00022833"/>
    </source>
</evidence>
<feature type="domain" description="Metallo-beta-lactamase" evidence="5">
    <location>
        <begin position="12"/>
        <end position="188"/>
    </location>
</feature>
<dbReference type="InterPro" id="IPR001279">
    <property type="entry name" value="Metallo-B-lactamas"/>
</dbReference>
<evidence type="ECO:0000313" key="6">
    <source>
        <dbReference type="EMBL" id="KGK98531.1"/>
    </source>
</evidence>
<evidence type="ECO:0000256" key="1">
    <source>
        <dbReference type="ARBA" id="ARBA00001947"/>
    </source>
</evidence>
<reference evidence="6 7" key="1">
    <citation type="submission" date="2014-09" db="EMBL/GenBank/DDBJ databases">
        <title>Draft genome sequence of an obligately methylotrophic methanogen, Methanococcoides methylutens, isolated from marine sediment.</title>
        <authorList>
            <person name="Guan Y."/>
            <person name="Ngugi D.K."/>
            <person name="Blom J."/>
            <person name="Ali S."/>
            <person name="Ferry J.G."/>
            <person name="Stingl U."/>
        </authorList>
    </citation>
    <scope>NUCLEOTIDE SEQUENCE [LARGE SCALE GENOMIC DNA]</scope>
    <source>
        <strain evidence="6 7">DSM 2657</strain>
    </source>
</reference>
<dbReference type="SMART" id="SM00849">
    <property type="entry name" value="Lactamase_B"/>
    <property type="match status" value="1"/>
</dbReference>
<dbReference type="InterPro" id="IPR051453">
    <property type="entry name" value="MBL_Glyoxalase_II"/>
</dbReference>
<evidence type="ECO:0000256" key="2">
    <source>
        <dbReference type="ARBA" id="ARBA00022723"/>
    </source>
</evidence>
<keyword evidence="3" id="KW-0378">Hydrolase</keyword>
<dbReference type="PANTHER" id="PTHR46233:SF3">
    <property type="entry name" value="HYDROXYACYLGLUTATHIONE HYDROLASE GLOC"/>
    <property type="match status" value="1"/>
</dbReference>
<name>A0A099T2T9_METMT</name>
<proteinExistence type="predicted"/>
<organism evidence="6 7">
    <name type="scientific">Methanococcoides methylutens</name>
    <dbReference type="NCBI Taxonomy" id="2226"/>
    <lineage>
        <taxon>Archaea</taxon>
        <taxon>Methanobacteriati</taxon>
        <taxon>Methanobacteriota</taxon>
        <taxon>Stenosarchaea group</taxon>
        <taxon>Methanomicrobia</taxon>
        <taxon>Methanosarcinales</taxon>
        <taxon>Methanosarcinaceae</taxon>
        <taxon>Methanococcoides</taxon>
    </lineage>
</organism>
<dbReference type="Proteomes" id="UP000029859">
    <property type="component" value="Unassembled WGS sequence"/>
</dbReference>
<sequence length="211" mass="23055">MKVQRINTSPYASNSYLINEKILIDPGMDTSKLIQKLEELTDPRNIELIILTHGHFDHSAAAKPVAELCDAPIAIHKDDAASLKSEETSASMLFSSPAPNFEPDILYEDGDIIRISDTEALQLIHTPGHTPGGISLYEPYSKGLFSGDTVFPNGGIGRTDFAGGNMEELSRSIEKLTDLDVITLYPGHGPVTSEDVNKQILLSLQMSKSFR</sequence>
<evidence type="ECO:0000259" key="5">
    <source>
        <dbReference type="SMART" id="SM00849"/>
    </source>
</evidence>
<keyword evidence="4" id="KW-0862">Zinc</keyword>
<dbReference type="EMBL" id="JRHO01000014">
    <property type="protein sequence ID" value="KGK98531.1"/>
    <property type="molecule type" value="Genomic_DNA"/>
</dbReference>
<comment type="cofactor">
    <cofactor evidence="1">
        <name>Zn(2+)</name>
        <dbReference type="ChEBI" id="CHEBI:29105"/>
    </cofactor>
</comment>
<dbReference type="Gene3D" id="3.60.15.10">
    <property type="entry name" value="Ribonuclease Z/Hydroxyacylglutathione hydrolase-like"/>
    <property type="match status" value="1"/>
</dbReference>
<dbReference type="Pfam" id="PF00753">
    <property type="entry name" value="Lactamase_B"/>
    <property type="match status" value="1"/>
</dbReference>
<gene>
    <name evidence="6" type="ORF">LI82_12635</name>
</gene>
<dbReference type="OrthoDB" id="197151at2157"/>
<dbReference type="AlphaFoldDB" id="A0A099T2T9"/>
<dbReference type="GO" id="GO:0016787">
    <property type="term" value="F:hydrolase activity"/>
    <property type="evidence" value="ECO:0007669"/>
    <property type="project" value="UniProtKB-KW"/>
</dbReference>
<dbReference type="InterPro" id="IPR036866">
    <property type="entry name" value="RibonucZ/Hydroxyglut_hydro"/>
</dbReference>
<dbReference type="RefSeq" id="WP_048196086.1">
    <property type="nucleotide sequence ID" value="NZ_CAAGSM010000004.1"/>
</dbReference>
<dbReference type="GO" id="GO:0046872">
    <property type="term" value="F:metal ion binding"/>
    <property type="evidence" value="ECO:0007669"/>
    <property type="project" value="UniProtKB-KW"/>
</dbReference>
<evidence type="ECO:0000313" key="7">
    <source>
        <dbReference type="Proteomes" id="UP000029859"/>
    </source>
</evidence>
<keyword evidence="2" id="KW-0479">Metal-binding</keyword>